<dbReference type="EMBL" id="LODL01000021">
    <property type="protein sequence ID" value="KXB30072.1"/>
    <property type="molecule type" value="Genomic_DNA"/>
</dbReference>
<dbReference type="NCBIfam" id="NF003745">
    <property type="entry name" value="PRK05342.1"/>
    <property type="match status" value="1"/>
</dbReference>
<dbReference type="Gene3D" id="1.10.8.60">
    <property type="match status" value="1"/>
</dbReference>
<evidence type="ECO:0000256" key="1">
    <source>
        <dbReference type="ARBA" id="ARBA00022741"/>
    </source>
</evidence>
<dbReference type="InterPro" id="IPR019489">
    <property type="entry name" value="Clp_ATPase_C"/>
</dbReference>
<evidence type="ECO:0000313" key="6">
    <source>
        <dbReference type="EMBL" id="KXB30072.1"/>
    </source>
</evidence>
<organism evidence="6 7">
    <name type="scientific">Dechloromonas denitrificans</name>
    <dbReference type="NCBI Taxonomy" id="281362"/>
    <lineage>
        <taxon>Bacteria</taxon>
        <taxon>Pseudomonadati</taxon>
        <taxon>Pseudomonadota</taxon>
        <taxon>Betaproteobacteria</taxon>
        <taxon>Rhodocyclales</taxon>
        <taxon>Azonexaceae</taxon>
        <taxon>Dechloromonas</taxon>
    </lineage>
</organism>
<comment type="caution">
    <text evidence="6">The sequence shown here is derived from an EMBL/GenBank/DDBJ whole genome shotgun (WGS) entry which is preliminary data.</text>
</comment>
<sequence length="337" mass="37154">MSALLKPSEIVRLLSEHVIGQDEAKRTLAVAIYAHFRRMANTAVDTVELTKSNILLIGPTGTGKTLLCETLARILDVPFVTADATSLAQTQFVGDEIEAILHRLLDRADGDLSRAQRGIVFVDEVDKLKTVSGQARATSGESVQHALLKIMEGAPVRLKDGRHIDTTHILFICGGAFVGLDNILTKTHTFGFISTSGGDDQQILERLNARVKPTDLLEFGLIPEFAGRLPIVTRLYPLSQEMLVRIMTEPKNAIVKQFAAMLKSDGVELQIETDVFRQIAELAIEYKAGARSLRGIFEEMMTDVLYAVPDHPEIRKVLIKSLFEPPRYLGARPEADA</sequence>
<dbReference type="InterPro" id="IPR003959">
    <property type="entry name" value="ATPase_AAA_core"/>
</dbReference>
<dbReference type="GO" id="GO:0005524">
    <property type="term" value="F:ATP binding"/>
    <property type="evidence" value="ECO:0007669"/>
    <property type="project" value="UniProtKB-KW"/>
</dbReference>
<dbReference type="GO" id="GO:0051603">
    <property type="term" value="P:proteolysis involved in protein catabolic process"/>
    <property type="evidence" value="ECO:0007669"/>
    <property type="project" value="TreeGrafter"/>
</dbReference>
<dbReference type="PRINTS" id="PR00819">
    <property type="entry name" value="CBXCFQXSUPER"/>
</dbReference>
<evidence type="ECO:0000256" key="3">
    <source>
        <dbReference type="ARBA" id="ARBA00023186"/>
    </source>
</evidence>
<dbReference type="InterPro" id="IPR003593">
    <property type="entry name" value="AAA+_ATPase"/>
</dbReference>
<reference evidence="6 7" key="1">
    <citation type="submission" date="2015-12" db="EMBL/GenBank/DDBJ databases">
        <title>Nitrous oxide reduction kinetics distinguish bacteria harboring typical versus atypical NosZ.</title>
        <authorList>
            <person name="Yoon S."/>
            <person name="Nissen S."/>
            <person name="Park D."/>
            <person name="Sanford R.A."/>
            <person name="Loeffler F.E."/>
        </authorList>
    </citation>
    <scope>NUCLEOTIDE SEQUENCE [LARGE SCALE GENOMIC DNA]</scope>
    <source>
        <strain evidence="6 7">ATCC BAA-841</strain>
    </source>
</reference>
<dbReference type="Pfam" id="PF07724">
    <property type="entry name" value="AAA_2"/>
    <property type="match status" value="1"/>
</dbReference>
<evidence type="ECO:0000256" key="2">
    <source>
        <dbReference type="ARBA" id="ARBA00022840"/>
    </source>
</evidence>
<dbReference type="Proteomes" id="UP000070186">
    <property type="component" value="Unassembled WGS sequence"/>
</dbReference>
<evidence type="ECO:0000259" key="4">
    <source>
        <dbReference type="SMART" id="SM00382"/>
    </source>
</evidence>
<keyword evidence="6" id="KW-0378">Hydrolase</keyword>
<dbReference type="GO" id="GO:0008233">
    <property type="term" value="F:peptidase activity"/>
    <property type="evidence" value="ECO:0007669"/>
    <property type="project" value="UniProtKB-KW"/>
</dbReference>
<gene>
    <name evidence="6" type="ORF">AT959_11880</name>
</gene>
<dbReference type="PANTHER" id="PTHR48102:SF7">
    <property type="entry name" value="ATP-DEPENDENT CLP PROTEASE ATP-BINDING SUBUNIT CLPX-LIKE, MITOCHONDRIAL"/>
    <property type="match status" value="1"/>
</dbReference>
<name>A0A133XGJ5_9RHOO</name>
<dbReference type="SMART" id="SM01086">
    <property type="entry name" value="ClpB_D2-small"/>
    <property type="match status" value="1"/>
</dbReference>
<dbReference type="Gene3D" id="3.40.50.300">
    <property type="entry name" value="P-loop containing nucleotide triphosphate hydrolases"/>
    <property type="match status" value="1"/>
</dbReference>
<dbReference type="SUPFAM" id="SSF52540">
    <property type="entry name" value="P-loop containing nucleoside triphosphate hydrolases"/>
    <property type="match status" value="1"/>
</dbReference>
<keyword evidence="6" id="KW-0645">Protease</keyword>
<feature type="domain" description="AAA+ ATPase" evidence="4">
    <location>
        <begin position="50"/>
        <end position="184"/>
    </location>
</feature>
<evidence type="ECO:0000313" key="7">
    <source>
        <dbReference type="Proteomes" id="UP000070186"/>
    </source>
</evidence>
<keyword evidence="7" id="KW-1185">Reference proteome</keyword>
<keyword evidence="2" id="KW-0067">ATP-binding</keyword>
<dbReference type="SMART" id="SM00382">
    <property type="entry name" value="AAA"/>
    <property type="match status" value="1"/>
</dbReference>
<keyword evidence="1" id="KW-0547">Nucleotide-binding</keyword>
<dbReference type="Pfam" id="PF10431">
    <property type="entry name" value="ClpB_D2-small"/>
    <property type="match status" value="1"/>
</dbReference>
<proteinExistence type="predicted"/>
<dbReference type="InterPro" id="IPR027417">
    <property type="entry name" value="P-loop_NTPase"/>
</dbReference>
<dbReference type="InterPro" id="IPR000641">
    <property type="entry name" value="CbxX/CfxQ"/>
</dbReference>
<evidence type="ECO:0000259" key="5">
    <source>
        <dbReference type="SMART" id="SM01086"/>
    </source>
</evidence>
<protein>
    <submittedName>
        <fullName evidence="6">ATP-dependent protease</fullName>
    </submittedName>
</protein>
<feature type="domain" description="Clp ATPase C-terminal" evidence="5">
    <location>
        <begin position="238"/>
        <end position="323"/>
    </location>
</feature>
<keyword evidence="3" id="KW-0143">Chaperone</keyword>
<dbReference type="AlphaFoldDB" id="A0A133XGJ5"/>
<dbReference type="STRING" id="281362.AT959_11880"/>
<dbReference type="RefSeq" id="WP_066883338.1">
    <property type="nucleotide sequence ID" value="NZ_LODL01000021.1"/>
</dbReference>
<accession>A0A133XGJ5</accession>
<dbReference type="InterPro" id="IPR050052">
    <property type="entry name" value="ATP-dep_Clp_protease_ClpX"/>
</dbReference>
<dbReference type="PANTHER" id="PTHR48102">
    <property type="entry name" value="ATP-DEPENDENT CLP PROTEASE ATP-BINDING SUBUNIT CLPX-LIKE, MITOCHONDRIAL-RELATED"/>
    <property type="match status" value="1"/>
</dbReference>
<dbReference type="GO" id="GO:0016887">
    <property type="term" value="F:ATP hydrolysis activity"/>
    <property type="evidence" value="ECO:0007669"/>
    <property type="project" value="InterPro"/>
</dbReference>